<protein>
    <submittedName>
        <fullName evidence="1">Uncharacterized protein</fullName>
    </submittedName>
</protein>
<accession>A0A6A6BT49</accession>
<dbReference type="AlphaFoldDB" id="A0A6A6BT49"/>
<evidence type="ECO:0000313" key="1">
    <source>
        <dbReference type="EMBL" id="KAF2147299.1"/>
    </source>
</evidence>
<keyword evidence="2" id="KW-1185">Reference proteome</keyword>
<dbReference type="RefSeq" id="XP_033403007.1">
    <property type="nucleotide sequence ID" value="XM_033545906.1"/>
</dbReference>
<reference evidence="1" key="1">
    <citation type="journal article" date="2020" name="Stud. Mycol.">
        <title>101 Dothideomycetes genomes: a test case for predicting lifestyles and emergence of pathogens.</title>
        <authorList>
            <person name="Haridas S."/>
            <person name="Albert R."/>
            <person name="Binder M."/>
            <person name="Bloem J."/>
            <person name="Labutti K."/>
            <person name="Salamov A."/>
            <person name="Andreopoulos B."/>
            <person name="Baker S."/>
            <person name="Barry K."/>
            <person name="Bills G."/>
            <person name="Bluhm B."/>
            <person name="Cannon C."/>
            <person name="Castanera R."/>
            <person name="Culley D."/>
            <person name="Daum C."/>
            <person name="Ezra D."/>
            <person name="Gonzalez J."/>
            <person name="Henrissat B."/>
            <person name="Kuo A."/>
            <person name="Liang C."/>
            <person name="Lipzen A."/>
            <person name="Lutzoni F."/>
            <person name="Magnuson J."/>
            <person name="Mondo S."/>
            <person name="Nolan M."/>
            <person name="Ohm R."/>
            <person name="Pangilinan J."/>
            <person name="Park H.-J."/>
            <person name="Ramirez L."/>
            <person name="Alfaro M."/>
            <person name="Sun H."/>
            <person name="Tritt A."/>
            <person name="Yoshinaga Y."/>
            <person name="Zwiers L.-H."/>
            <person name="Turgeon B."/>
            <person name="Goodwin S."/>
            <person name="Spatafora J."/>
            <person name="Crous P."/>
            <person name="Grigoriev I."/>
        </authorList>
    </citation>
    <scope>NUCLEOTIDE SEQUENCE</scope>
    <source>
        <strain evidence="1">CBS 121167</strain>
    </source>
</reference>
<dbReference type="GeneID" id="54303412"/>
<name>A0A6A6BT49_9PEZI</name>
<evidence type="ECO:0000313" key="2">
    <source>
        <dbReference type="Proteomes" id="UP000799438"/>
    </source>
</evidence>
<dbReference type="Proteomes" id="UP000799438">
    <property type="component" value="Unassembled WGS sequence"/>
</dbReference>
<sequence>MASRSRRFALYAVAVTGCGGCSGVIRPRKFDLIGGLSPTVHYVMVHRPMRQLTASRLPSPLQNCMVQPTSSIRGTMTLSRRNLRPPWLNPSELLRQQAQLAMNRSGYHLA</sequence>
<dbReference type="EMBL" id="ML995474">
    <property type="protein sequence ID" value="KAF2147299.1"/>
    <property type="molecule type" value="Genomic_DNA"/>
</dbReference>
<proteinExistence type="predicted"/>
<organism evidence="1 2">
    <name type="scientific">Aplosporella prunicola CBS 121167</name>
    <dbReference type="NCBI Taxonomy" id="1176127"/>
    <lineage>
        <taxon>Eukaryota</taxon>
        <taxon>Fungi</taxon>
        <taxon>Dikarya</taxon>
        <taxon>Ascomycota</taxon>
        <taxon>Pezizomycotina</taxon>
        <taxon>Dothideomycetes</taxon>
        <taxon>Dothideomycetes incertae sedis</taxon>
        <taxon>Botryosphaeriales</taxon>
        <taxon>Aplosporellaceae</taxon>
        <taxon>Aplosporella</taxon>
    </lineage>
</organism>
<dbReference type="PROSITE" id="PS51257">
    <property type="entry name" value="PROKAR_LIPOPROTEIN"/>
    <property type="match status" value="1"/>
</dbReference>
<gene>
    <name evidence="1" type="ORF">K452DRAFT_354727</name>
</gene>